<evidence type="ECO:0000256" key="3">
    <source>
        <dbReference type="SAM" id="Phobius"/>
    </source>
</evidence>
<keyword evidence="1" id="KW-0732">Signal</keyword>
<protein>
    <submittedName>
        <fullName evidence="4">PGF-CTERM sorting domain-containing protein</fullName>
    </submittedName>
</protein>
<evidence type="ECO:0000313" key="4">
    <source>
        <dbReference type="EMBL" id="QLK27382.1"/>
    </source>
</evidence>
<organism evidence="4 5">
    <name type="scientific">Natrinema zhouii</name>
    <dbReference type="NCBI Taxonomy" id="1710539"/>
    <lineage>
        <taxon>Archaea</taxon>
        <taxon>Methanobacteriati</taxon>
        <taxon>Methanobacteriota</taxon>
        <taxon>Stenosarchaea group</taxon>
        <taxon>Halobacteria</taxon>
        <taxon>Halobacteriales</taxon>
        <taxon>Natrialbaceae</taxon>
        <taxon>Natrinema</taxon>
    </lineage>
</organism>
<keyword evidence="5" id="KW-1185">Reference proteome</keyword>
<dbReference type="GO" id="GO:0005886">
    <property type="term" value="C:plasma membrane"/>
    <property type="evidence" value="ECO:0007669"/>
    <property type="project" value="UniProtKB-SubCell"/>
</dbReference>
<dbReference type="Proteomes" id="UP000510869">
    <property type="component" value="Chromosome"/>
</dbReference>
<keyword evidence="3" id="KW-0812">Transmembrane</keyword>
<dbReference type="KEGG" id="nay:HYG81_07220"/>
<proteinExistence type="predicted"/>
<keyword evidence="3" id="KW-1133">Transmembrane helix</keyword>
<keyword evidence="3" id="KW-0472">Membrane</keyword>
<sequence length="63" mass="6407">MEGSVRNFAITHCKRAVAIRSANGDADDSDGDDSDDSDDSVPGFGAGAALVALLIGAASRIRQ</sequence>
<evidence type="ECO:0000256" key="1">
    <source>
        <dbReference type="ARBA" id="ARBA00022729"/>
    </source>
</evidence>
<name>A0A7D6GSK5_9EURY</name>
<reference evidence="4 5" key="1">
    <citation type="submission" date="2020-07" db="EMBL/GenBank/DDBJ databases">
        <title>Natrinema (YPL30) sp. nov. and Haloterrigena xxxxxx (YPL8) sp. nov., isolated from a salt mine.</title>
        <authorList>
            <person name="Cui H."/>
        </authorList>
    </citation>
    <scope>NUCLEOTIDE SEQUENCE [LARGE SCALE GENOMIC DNA]</scope>
    <source>
        <strain evidence="4 5">YPL13</strain>
    </source>
</reference>
<dbReference type="NCBIfam" id="TIGR04126">
    <property type="entry name" value="PGF_CTERM"/>
    <property type="match status" value="1"/>
</dbReference>
<feature type="transmembrane region" description="Helical" evidence="3">
    <location>
        <begin position="41"/>
        <end position="61"/>
    </location>
</feature>
<dbReference type="GO" id="GO:0030115">
    <property type="term" value="C:S-layer"/>
    <property type="evidence" value="ECO:0007669"/>
    <property type="project" value="UniProtKB-SubCell"/>
</dbReference>
<evidence type="ECO:0000313" key="5">
    <source>
        <dbReference type="Proteomes" id="UP000510869"/>
    </source>
</evidence>
<evidence type="ECO:0000256" key="2">
    <source>
        <dbReference type="SAM" id="MobiDB-lite"/>
    </source>
</evidence>
<accession>A0A7D6GSK5</accession>
<feature type="region of interest" description="Disordered" evidence="2">
    <location>
        <begin position="21"/>
        <end position="42"/>
    </location>
</feature>
<dbReference type="AlphaFoldDB" id="A0A7D6GSK5"/>
<feature type="compositionally biased region" description="Acidic residues" evidence="2">
    <location>
        <begin position="25"/>
        <end position="39"/>
    </location>
</feature>
<dbReference type="InterPro" id="IPR026371">
    <property type="entry name" value="PGF_CTERM"/>
</dbReference>
<gene>
    <name evidence="4" type="ORF">HYG81_07220</name>
</gene>
<dbReference type="EMBL" id="CP059154">
    <property type="protein sequence ID" value="QLK27382.1"/>
    <property type="molecule type" value="Genomic_DNA"/>
</dbReference>